<name>A0A916DUH2_9BACT</name>
<proteinExistence type="predicted"/>
<feature type="chain" id="PRO_5037203117" description="Lipoprotein" evidence="1">
    <location>
        <begin position="21"/>
        <end position="241"/>
    </location>
</feature>
<sequence>MIKFILGVIVLGLLVGCSTASKTTSELSPTIFEAQYYQDLQRNIVRLHHLMQGTFIAHKGDPDTDLESWTVSEGDSVVLYNVPLGDVDKDGYWMYSYEFMTSLPDQPIYTSIKEIKQLSRDTFDVLYYKPKTEMFLKLEDVLNAQVLNEKINTDSLVLLEKKVRYVKKSMANFIGYSEQYEDKEHKCLRQNRYDVSPNFYEVKATFYDKNTQTELAIKKRPNLLVRRDMGLKVLSKIAAKN</sequence>
<accession>A0A916DUH2</accession>
<feature type="signal peptide" evidence="1">
    <location>
        <begin position="1"/>
        <end position="20"/>
    </location>
</feature>
<keyword evidence="3" id="KW-1185">Reference proteome</keyword>
<dbReference type="Proteomes" id="UP001060919">
    <property type="component" value="Chromosome"/>
</dbReference>
<gene>
    <name evidence="2" type="ORF">AsAng_0040930</name>
</gene>
<evidence type="ECO:0000313" key="3">
    <source>
        <dbReference type="Proteomes" id="UP001060919"/>
    </source>
</evidence>
<protein>
    <recommendedName>
        <fullName evidence="4">Lipoprotein</fullName>
    </recommendedName>
</protein>
<dbReference type="EMBL" id="AP026867">
    <property type="protein sequence ID" value="BDS13356.1"/>
    <property type="molecule type" value="Genomic_DNA"/>
</dbReference>
<evidence type="ECO:0008006" key="4">
    <source>
        <dbReference type="Google" id="ProtNLM"/>
    </source>
</evidence>
<reference evidence="2" key="1">
    <citation type="submission" date="2022-09" db="EMBL/GenBank/DDBJ databases">
        <title>Aureispira anguillicida sp. nov., isolated from Leptocephalus of Japanese eel Anguilla japonica.</title>
        <authorList>
            <person name="Yuasa K."/>
            <person name="Mekata T."/>
            <person name="Ikunari K."/>
        </authorList>
    </citation>
    <scope>NUCLEOTIDE SEQUENCE</scope>
    <source>
        <strain evidence="2">EL160426</strain>
    </source>
</reference>
<organism evidence="2 3">
    <name type="scientific">Aureispira anguillae</name>
    <dbReference type="NCBI Taxonomy" id="2864201"/>
    <lineage>
        <taxon>Bacteria</taxon>
        <taxon>Pseudomonadati</taxon>
        <taxon>Bacteroidota</taxon>
        <taxon>Saprospiria</taxon>
        <taxon>Saprospirales</taxon>
        <taxon>Saprospiraceae</taxon>
        <taxon>Aureispira</taxon>
    </lineage>
</organism>
<dbReference type="RefSeq" id="WP_264788637.1">
    <property type="nucleotide sequence ID" value="NZ_AP026867.1"/>
</dbReference>
<dbReference type="KEGG" id="aup:AsAng_0040930"/>
<dbReference type="PROSITE" id="PS51257">
    <property type="entry name" value="PROKAR_LIPOPROTEIN"/>
    <property type="match status" value="1"/>
</dbReference>
<evidence type="ECO:0000313" key="2">
    <source>
        <dbReference type="EMBL" id="BDS13356.1"/>
    </source>
</evidence>
<dbReference type="AlphaFoldDB" id="A0A916DUH2"/>
<evidence type="ECO:0000256" key="1">
    <source>
        <dbReference type="SAM" id="SignalP"/>
    </source>
</evidence>
<keyword evidence="1" id="KW-0732">Signal</keyword>